<sequence>MTSTPTLVMLDFEEPFIIELDASDKWIGVVLSQRGHPVTYVSHLIGPTKEGWSTYQKEMPAIVMANLPHLYR</sequence>
<dbReference type="Proteomes" id="UP001497516">
    <property type="component" value="Chromosome 6"/>
</dbReference>
<evidence type="ECO:0000313" key="3">
    <source>
        <dbReference type="Proteomes" id="UP001497516"/>
    </source>
</evidence>
<dbReference type="InterPro" id="IPR043502">
    <property type="entry name" value="DNA/RNA_pol_sf"/>
</dbReference>
<gene>
    <name evidence="2" type="ORF">LTRI10_LOCUS35929</name>
</gene>
<organism evidence="2 3">
    <name type="scientific">Linum trigynum</name>
    <dbReference type="NCBI Taxonomy" id="586398"/>
    <lineage>
        <taxon>Eukaryota</taxon>
        <taxon>Viridiplantae</taxon>
        <taxon>Streptophyta</taxon>
        <taxon>Embryophyta</taxon>
        <taxon>Tracheophyta</taxon>
        <taxon>Spermatophyta</taxon>
        <taxon>Magnoliopsida</taxon>
        <taxon>eudicotyledons</taxon>
        <taxon>Gunneridae</taxon>
        <taxon>Pentapetalae</taxon>
        <taxon>rosids</taxon>
        <taxon>fabids</taxon>
        <taxon>Malpighiales</taxon>
        <taxon>Linaceae</taxon>
        <taxon>Linum</taxon>
    </lineage>
</organism>
<dbReference type="PANTHER" id="PTHR33064">
    <property type="entry name" value="POL PROTEIN"/>
    <property type="match status" value="1"/>
</dbReference>
<reference evidence="2 3" key="1">
    <citation type="submission" date="2024-04" db="EMBL/GenBank/DDBJ databases">
        <authorList>
            <person name="Fracassetti M."/>
        </authorList>
    </citation>
    <scope>NUCLEOTIDE SEQUENCE [LARGE SCALE GENOMIC DNA]</scope>
</reference>
<proteinExistence type="predicted"/>
<dbReference type="AlphaFoldDB" id="A0AAV2FCX7"/>
<evidence type="ECO:0000313" key="2">
    <source>
        <dbReference type="EMBL" id="CAL1395500.1"/>
    </source>
</evidence>
<evidence type="ECO:0000259" key="1">
    <source>
        <dbReference type="Pfam" id="PF17919"/>
    </source>
</evidence>
<dbReference type="SUPFAM" id="SSF56672">
    <property type="entry name" value="DNA/RNA polymerases"/>
    <property type="match status" value="1"/>
</dbReference>
<dbReference type="Gene3D" id="3.10.20.370">
    <property type="match status" value="1"/>
</dbReference>
<feature type="domain" description="Reverse transcriptase/retrotransposon-derived protein RNase H-like" evidence="1">
    <location>
        <begin position="1"/>
        <end position="65"/>
    </location>
</feature>
<dbReference type="EMBL" id="OZ034819">
    <property type="protein sequence ID" value="CAL1395500.1"/>
    <property type="molecule type" value="Genomic_DNA"/>
</dbReference>
<name>A0AAV2FCX7_9ROSI</name>
<dbReference type="InterPro" id="IPR041577">
    <property type="entry name" value="RT_RNaseH_2"/>
</dbReference>
<accession>A0AAV2FCX7</accession>
<dbReference type="Pfam" id="PF17919">
    <property type="entry name" value="RT_RNaseH_2"/>
    <property type="match status" value="1"/>
</dbReference>
<protein>
    <recommendedName>
        <fullName evidence="1">Reverse transcriptase/retrotransposon-derived protein RNase H-like domain-containing protein</fullName>
    </recommendedName>
</protein>
<keyword evidence="3" id="KW-1185">Reference proteome</keyword>
<dbReference type="PANTHER" id="PTHR33064:SF37">
    <property type="entry name" value="RIBONUCLEASE H"/>
    <property type="match status" value="1"/>
</dbReference>
<dbReference type="InterPro" id="IPR051320">
    <property type="entry name" value="Viral_Replic_Matur_Polypro"/>
</dbReference>